<proteinExistence type="predicted"/>
<evidence type="ECO:0000313" key="2">
    <source>
        <dbReference type="Proteomes" id="UP000319040"/>
    </source>
</evidence>
<evidence type="ECO:0008006" key="3">
    <source>
        <dbReference type="Google" id="ProtNLM"/>
    </source>
</evidence>
<reference evidence="1 2" key="1">
    <citation type="submission" date="2017-05" db="EMBL/GenBank/DDBJ databases">
        <authorList>
            <person name="Varghese N."/>
            <person name="Submissions S."/>
        </authorList>
    </citation>
    <scope>NUCLEOTIDE SEQUENCE [LARGE SCALE GENOMIC DNA]</scope>
    <source>
        <strain evidence="1 2">DSM 27040</strain>
    </source>
</reference>
<protein>
    <recommendedName>
        <fullName evidence="3">SpoIIAA-like</fullName>
    </recommendedName>
</protein>
<keyword evidence="2" id="KW-1185">Reference proteome</keyword>
<dbReference type="RefSeq" id="WP_142532650.1">
    <property type="nucleotide sequence ID" value="NZ_FXTB01000002.1"/>
</dbReference>
<accession>A0A521C5F4</accession>
<dbReference type="EMBL" id="FXTB01000002">
    <property type="protein sequence ID" value="SMO54061.1"/>
    <property type="molecule type" value="Genomic_DNA"/>
</dbReference>
<organism evidence="1 2">
    <name type="scientific">Saccharicrinis carchari</name>
    <dbReference type="NCBI Taxonomy" id="1168039"/>
    <lineage>
        <taxon>Bacteria</taxon>
        <taxon>Pseudomonadati</taxon>
        <taxon>Bacteroidota</taxon>
        <taxon>Bacteroidia</taxon>
        <taxon>Marinilabiliales</taxon>
        <taxon>Marinilabiliaceae</taxon>
        <taxon>Saccharicrinis</taxon>
    </lineage>
</organism>
<gene>
    <name evidence="1" type="ORF">SAMN06265379_102361</name>
</gene>
<dbReference type="OrthoDB" id="1121949at2"/>
<dbReference type="Proteomes" id="UP000319040">
    <property type="component" value="Unassembled WGS sequence"/>
</dbReference>
<sequence>MVSVSVYDGIVEVEVTKFITMDDVILDVHEYINSLPSLPSEQLMLIDATQCRTNIGLSDLGRLKNTNKLLTESFEMLKVAIVLDDPLYTAICMVYQNMMDSERFCLRVFSTRSGALRWLR</sequence>
<name>A0A521C5F4_SACCC</name>
<dbReference type="AlphaFoldDB" id="A0A521C5F4"/>
<evidence type="ECO:0000313" key="1">
    <source>
        <dbReference type="EMBL" id="SMO54061.1"/>
    </source>
</evidence>